<dbReference type="PANTHER" id="PTHR36507">
    <property type="entry name" value="BLL1555 PROTEIN"/>
    <property type="match status" value="1"/>
</dbReference>
<dbReference type="GeneID" id="58787243"/>
<dbReference type="InterPro" id="IPR000923">
    <property type="entry name" value="BlueCu_1"/>
</dbReference>
<keyword evidence="1" id="KW-0479">Metal-binding</keyword>
<dbReference type="STRING" id="436308.Nmar_1637"/>
<dbReference type="KEGG" id="nmr:Nmar_1637"/>
<dbReference type="SMR" id="A9A1L8"/>
<dbReference type="InterPro" id="IPR052721">
    <property type="entry name" value="ET_Amicyanin"/>
</dbReference>
<dbReference type="EnsemblBacteria" id="ABX13533">
    <property type="protein sequence ID" value="ABX13533"/>
    <property type="gene ID" value="Nmar_1637"/>
</dbReference>
<accession>A9A1L8</accession>
<dbReference type="OrthoDB" id="4392at2157"/>
<evidence type="ECO:0000259" key="3">
    <source>
        <dbReference type="Pfam" id="PF00127"/>
    </source>
</evidence>
<name>A9A1L8_NITMS</name>
<dbReference type="eggNOG" id="arCOG02926">
    <property type="taxonomic scope" value="Archaea"/>
</dbReference>
<dbReference type="PANTHER" id="PTHR36507:SF1">
    <property type="entry name" value="BLL1555 PROTEIN"/>
    <property type="match status" value="1"/>
</dbReference>
<dbReference type="InParanoid" id="A9A1L8"/>
<dbReference type="HOGENOM" id="CLU_034350_1_0_2"/>
<organism evidence="4 5">
    <name type="scientific">Nitrosopumilus maritimus (strain SCM1)</name>
    <dbReference type="NCBI Taxonomy" id="436308"/>
    <lineage>
        <taxon>Archaea</taxon>
        <taxon>Nitrososphaerota</taxon>
        <taxon>Nitrososphaeria</taxon>
        <taxon>Nitrosopumilales</taxon>
        <taxon>Nitrosopumilaceae</taxon>
        <taxon>Nitrosopumilus</taxon>
    </lineage>
</organism>
<dbReference type="Gene3D" id="2.60.40.420">
    <property type="entry name" value="Cupredoxins - blue copper proteins"/>
    <property type="match status" value="1"/>
</dbReference>
<dbReference type="Pfam" id="PF00127">
    <property type="entry name" value="Copper-bind"/>
    <property type="match status" value="1"/>
</dbReference>
<evidence type="ECO:0000313" key="4">
    <source>
        <dbReference type="EMBL" id="ABX13533.1"/>
    </source>
</evidence>
<dbReference type="Proteomes" id="UP000000792">
    <property type="component" value="Chromosome"/>
</dbReference>
<dbReference type="InterPro" id="IPR008972">
    <property type="entry name" value="Cupredoxin"/>
</dbReference>
<protein>
    <submittedName>
        <fullName evidence="4">Blue (Type 1) copper domain protein</fullName>
    </submittedName>
</protein>
<dbReference type="EMBL" id="CP000866">
    <property type="protein sequence ID" value="ABX13533.1"/>
    <property type="molecule type" value="Genomic_DNA"/>
</dbReference>
<sequence>MNHKLFLGALYLLLIFGSTQIAYGGGSGSEESDIIFINQNYFKVQLETSPSILEGNEEHVTFDITTINDDTGQVVLGVEHKVEIFDGQGNLIVEFDAYSPDEKLRTLIIPSSNVNFSGETAENDAWLASNDSPLTIEAPLFLEGGLIDVQMTLLSIENEPVSETETPFQIMFTMGEFIPFSIDIDDVTHDLMFATYFDKIDNFHYDQRDKKLTAQMLFDWNEDFIESIPFVHAEYYIPKTVDIFENHDIMLTVNDISYFGTIDRSGNEEIVVHFLLSSKKLLKMIDENPPELNDKMIFGIQSGKLRDVQKSDASLENGDKVIQLSSEEDWKFHLSLTPKGKINPGNDVTMHIEFHDPISNVIIQQNVYDLDVFLNGRIIESKQGLEAHDGTDSVKINFDQVGAALVRISNVNNFDTSGEFSFKVSEPKEELIGDHFVDIGIGTSLPGCETDNSCYLPASLTIEPNQIVLWDNKDSSAHTVTSGTPDEGSSGIFDSGVVAAGEKFSFKFEENGTFDYYCTLHPWMIGSVTVGETKPAVPAWIKNNAGWWAEGAIDDDAFVQGIQFLIKENVLLIPATSSGENSGSNEIPAWIKNNAGWWAEGAIDDDAFVQGIQFLITNGILQV</sequence>
<dbReference type="PhylomeDB" id="A9A1L8"/>
<proteinExistence type="predicted"/>
<dbReference type="AlphaFoldDB" id="A9A1L8"/>
<dbReference type="SUPFAM" id="SSF49503">
    <property type="entry name" value="Cupredoxins"/>
    <property type="match status" value="1"/>
</dbReference>
<dbReference type="GO" id="GO:0005507">
    <property type="term" value="F:copper ion binding"/>
    <property type="evidence" value="ECO:0007669"/>
    <property type="project" value="InterPro"/>
</dbReference>
<evidence type="ECO:0000313" key="5">
    <source>
        <dbReference type="Proteomes" id="UP000000792"/>
    </source>
</evidence>
<feature type="domain" description="Blue (type 1) copper" evidence="3">
    <location>
        <begin position="454"/>
        <end position="530"/>
    </location>
</feature>
<keyword evidence="2" id="KW-0186">Copper</keyword>
<dbReference type="RefSeq" id="WP_012216019.1">
    <property type="nucleotide sequence ID" value="NC_010085.1"/>
</dbReference>
<gene>
    <name evidence="4" type="ordered locus">Nmar_1637</name>
</gene>
<evidence type="ECO:0000256" key="2">
    <source>
        <dbReference type="ARBA" id="ARBA00023008"/>
    </source>
</evidence>
<reference evidence="4 5" key="1">
    <citation type="journal article" date="2010" name="Proc. Natl. Acad. Sci. U.S.A.">
        <title>Nitrosopumilus maritimus genome reveals unique mechanisms for nitrification and autotrophy in globally distributed marine crenarchaea.</title>
        <authorList>
            <person name="Walker C.B."/>
            <person name="de la Torre J.R."/>
            <person name="Klotz M.G."/>
            <person name="Urakawa H."/>
            <person name="Pinel N."/>
            <person name="Arp D.J."/>
            <person name="Brochier-Armanet C."/>
            <person name="Chain P.S."/>
            <person name="Chan P.P."/>
            <person name="Gollabgir A."/>
            <person name="Hemp J."/>
            <person name="Hugler M."/>
            <person name="Karr E.A."/>
            <person name="Konneke M."/>
            <person name="Shin M."/>
            <person name="Lawton T.J."/>
            <person name="Lowe T."/>
            <person name="Martens-Habbena W."/>
            <person name="Sayavedra-Soto L.A."/>
            <person name="Lang D."/>
            <person name="Sievert S.M."/>
            <person name="Rosenzweig A.C."/>
            <person name="Manning G."/>
            <person name="Stahl D.A."/>
        </authorList>
    </citation>
    <scope>NUCLEOTIDE SEQUENCE [LARGE SCALE GENOMIC DNA]</scope>
    <source>
        <strain evidence="4 5">SCM1</strain>
    </source>
</reference>
<keyword evidence="5" id="KW-1185">Reference proteome</keyword>
<evidence type="ECO:0000256" key="1">
    <source>
        <dbReference type="ARBA" id="ARBA00022723"/>
    </source>
</evidence>
<dbReference type="GO" id="GO:0009055">
    <property type="term" value="F:electron transfer activity"/>
    <property type="evidence" value="ECO:0007669"/>
    <property type="project" value="InterPro"/>
</dbReference>